<keyword evidence="2" id="KW-0732">Signal</keyword>
<organism evidence="3 4">
    <name type="scientific">Ancylostoma caninum</name>
    <name type="common">Dog hookworm</name>
    <dbReference type="NCBI Taxonomy" id="29170"/>
    <lineage>
        <taxon>Eukaryota</taxon>
        <taxon>Metazoa</taxon>
        <taxon>Ecdysozoa</taxon>
        <taxon>Nematoda</taxon>
        <taxon>Chromadorea</taxon>
        <taxon>Rhabditida</taxon>
        <taxon>Rhabditina</taxon>
        <taxon>Rhabditomorpha</taxon>
        <taxon>Strongyloidea</taxon>
        <taxon>Ancylostomatidae</taxon>
        <taxon>Ancylostomatinae</taxon>
        <taxon>Ancylostoma</taxon>
    </lineage>
</organism>
<evidence type="ECO:0000256" key="2">
    <source>
        <dbReference type="SAM" id="SignalP"/>
    </source>
</evidence>
<evidence type="ECO:0000256" key="1">
    <source>
        <dbReference type="SAM" id="MobiDB-lite"/>
    </source>
</evidence>
<dbReference type="Gene3D" id="3.40.33.10">
    <property type="entry name" value="CAP"/>
    <property type="match status" value="1"/>
</dbReference>
<dbReference type="OrthoDB" id="5903992at2759"/>
<name>A0A368GFA4_ANCCA</name>
<reference evidence="3 4" key="1">
    <citation type="submission" date="2014-10" db="EMBL/GenBank/DDBJ databases">
        <title>Draft genome of the hookworm Ancylostoma caninum.</title>
        <authorList>
            <person name="Mitreva M."/>
        </authorList>
    </citation>
    <scope>NUCLEOTIDE SEQUENCE [LARGE SCALE GENOMIC DNA]</scope>
    <source>
        <strain evidence="3 4">Baltimore</strain>
    </source>
</reference>
<proteinExistence type="predicted"/>
<feature type="region of interest" description="Disordered" evidence="1">
    <location>
        <begin position="55"/>
        <end position="85"/>
    </location>
</feature>
<evidence type="ECO:0008006" key="5">
    <source>
        <dbReference type="Google" id="ProtNLM"/>
    </source>
</evidence>
<sequence length="85" mass="9142">MVKLTFIALATASLLHVLCEGKPVQFVLPLCSPDGYLDEETINNGILNPINTERGKLAKGQQQNGDSGKNLPPATNMTKLVSYSL</sequence>
<feature type="signal peptide" evidence="2">
    <location>
        <begin position="1"/>
        <end position="21"/>
    </location>
</feature>
<dbReference type="SUPFAM" id="SSF55797">
    <property type="entry name" value="PR-1-like"/>
    <property type="match status" value="1"/>
</dbReference>
<accession>A0A368GFA4</accession>
<feature type="compositionally biased region" description="Polar residues" evidence="1">
    <location>
        <begin position="60"/>
        <end position="85"/>
    </location>
</feature>
<keyword evidence="4" id="KW-1185">Reference proteome</keyword>
<protein>
    <recommendedName>
        <fullName evidence="5">Transthyretin-like family protein</fullName>
    </recommendedName>
</protein>
<feature type="chain" id="PRO_5016826070" description="Transthyretin-like family protein" evidence="2">
    <location>
        <begin position="22"/>
        <end position="85"/>
    </location>
</feature>
<comment type="caution">
    <text evidence="3">The sequence shown here is derived from an EMBL/GenBank/DDBJ whole genome shotgun (WGS) entry which is preliminary data.</text>
</comment>
<evidence type="ECO:0000313" key="4">
    <source>
        <dbReference type="Proteomes" id="UP000252519"/>
    </source>
</evidence>
<evidence type="ECO:0000313" key="3">
    <source>
        <dbReference type="EMBL" id="RCN43051.1"/>
    </source>
</evidence>
<dbReference type="InterPro" id="IPR035940">
    <property type="entry name" value="CAP_sf"/>
</dbReference>
<dbReference type="EMBL" id="JOJR01000172">
    <property type="protein sequence ID" value="RCN43051.1"/>
    <property type="molecule type" value="Genomic_DNA"/>
</dbReference>
<dbReference type="AlphaFoldDB" id="A0A368GFA4"/>
<gene>
    <name evidence="3" type="ORF">ANCCAN_11011</name>
</gene>
<dbReference type="Proteomes" id="UP000252519">
    <property type="component" value="Unassembled WGS sequence"/>
</dbReference>